<keyword evidence="5" id="KW-1185">Reference proteome</keyword>
<evidence type="ECO:0000259" key="3">
    <source>
        <dbReference type="Pfam" id="PF07859"/>
    </source>
</evidence>
<dbReference type="Proteomes" id="UP001342314">
    <property type="component" value="Unassembled WGS sequence"/>
</dbReference>
<dbReference type="AlphaFoldDB" id="A0AAV5GGB3"/>
<evidence type="ECO:0000256" key="1">
    <source>
        <dbReference type="ARBA" id="ARBA00022801"/>
    </source>
</evidence>
<dbReference type="PANTHER" id="PTHR48081:SF8">
    <property type="entry name" value="ALPHA_BETA HYDROLASE FOLD-3 DOMAIN-CONTAINING PROTEIN-RELATED"/>
    <property type="match status" value="1"/>
</dbReference>
<organism evidence="4 5">
    <name type="scientific">Rhodotorula paludigena</name>
    <dbReference type="NCBI Taxonomy" id="86838"/>
    <lineage>
        <taxon>Eukaryota</taxon>
        <taxon>Fungi</taxon>
        <taxon>Dikarya</taxon>
        <taxon>Basidiomycota</taxon>
        <taxon>Pucciniomycotina</taxon>
        <taxon>Microbotryomycetes</taxon>
        <taxon>Sporidiobolales</taxon>
        <taxon>Sporidiobolaceae</taxon>
        <taxon>Rhodotorula</taxon>
    </lineage>
</organism>
<evidence type="ECO:0000256" key="2">
    <source>
        <dbReference type="SAM" id="Phobius"/>
    </source>
</evidence>
<accession>A0AAV5GGB3</accession>
<dbReference type="InterPro" id="IPR013094">
    <property type="entry name" value="AB_hydrolase_3"/>
</dbReference>
<reference evidence="4 5" key="1">
    <citation type="submission" date="2021-12" db="EMBL/GenBank/DDBJ databases">
        <title>High titer production of polyol ester of fatty acids by Rhodotorula paludigena BS15 towards product separation-free biomass refinery.</title>
        <authorList>
            <person name="Mano J."/>
            <person name="Ono H."/>
            <person name="Tanaka T."/>
            <person name="Naito K."/>
            <person name="Sushida H."/>
            <person name="Ike M."/>
            <person name="Tokuyasu K."/>
            <person name="Kitaoka M."/>
        </authorList>
    </citation>
    <scope>NUCLEOTIDE SEQUENCE [LARGE SCALE GENOMIC DNA]</scope>
    <source>
        <strain evidence="4 5">BS15</strain>
    </source>
</reference>
<dbReference type="GO" id="GO:0016787">
    <property type="term" value="F:hydrolase activity"/>
    <property type="evidence" value="ECO:0007669"/>
    <property type="project" value="UniProtKB-KW"/>
</dbReference>
<dbReference type="Pfam" id="PF07859">
    <property type="entry name" value="Abhydrolase_3"/>
    <property type="match status" value="1"/>
</dbReference>
<keyword evidence="2" id="KW-0812">Transmembrane</keyword>
<dbReference type="Gene3D" id="3.40.50.1820">
    <property type="entry name" value="alpha/beta hydrolase"/>
    <property type="match status" value="1"/>
</dbReference>
<dbReference type="SUPFAM" id="SSF53474">
    <property type="entry name" value="alpha/beta-Hydrolases"/>
    <property type="match status" value="1"/>
</dbReference>
<dbReference type="InterPro" id="IPR029058">
    <property type="entry name" value="AB_hydrolase_fold"/>
</dbReference>
<proteinExistence type="predicted"/>
<keyword evidence="2" id="KW-1133">Transmembrane helix</keyword>
<protein>
    <recommendedName>
        <fullName evidence="3">Alpha/beta hydrolase fold-3 domain-containing protein</fullName>
    </recommendedName>
</protein>
<name>A0AAV5GGB3_9BASI</name>
<gene>
    <name evidence="4" type="ORF">Rhopal_001343-T1</name>
</gene>
<keyword evidence="1" id="KW-0378">Hydrolase</keyword>
<comment type="caution">
    <text evidence="4">The sequence shown here is derived from an EMBL/GenBank/DDBJ whole genome shotgun (WGS) entry which is preliminary data.</text>
</comment>
<dbReference type="EMBL" id="BQKY01000003">
    <property type="protein sequence ID" value="GJN88377.1"/>
    <property type="molecule type" value="Genomic_DNA"/>
</dbReference>
<evidence type="ECO:0000313" key="4">
    <source>
        <dbReference type="EMBL" id="GJN88377.1"/>
    </source>
</evidence>
<dbReference type="InterPro" id="IPR050300">
    <property type="entry name" value="GDXG_lipolytic_enzyme"/>
</dbReference>
<evidence type="ECO:0000313" key="5">
    <source>
        <dbReference type="Proteomes" id="UP001342314"/>
    </source>
</evidence>
<feature type="transmembrane region" description="Helical" evidence="2">
    <location>
        <begin position="40"/>
        <end position="58"/>
    </location>
</feature>
<feature type="domain" description="Alpha/beta hydrolase fold-3" evidence="3">
    <location>
        <begin position="201"/>
        <end position="346"/>
    </location>
</feature>
<sequence length="510" mass="55138">MSDWEGPRTQPSFWTPSITPLERRLSTNSLSVQLYRALRICWVLSLVPLHLALVALALSPPVERALPPLFCPGKRQRWNPQQRLVYPLLRRLIWAVCDVGSPGALTPSEERGIPLWAWLLEEFSVRVGGGARVIVDARDAELPVRAKERGWIKGDVVDPSGIVDFKPVPCFWFEREGEQASAAGRTGWDRWKARDERERVVLYFVGGGFVTGNPSEGSRCYKIARETGLRVVGTNFRKATTRNQAFPAALQDALAVYAHLVLELGYRDIVLGGDSAGGSLSLMLLQYLAVTLSPSSACSLVLPSGILLYSPWSDLTASTYARAMSSRFEDDIICASMATNSIRAFLRGVHDPAVQKAARLLRRDGAAGGGGSGSVYERGAAHPYFSPALPEAIPQLTAVARAYADAAASSDEQKHEKKKRLRILVTTGGAELFHPEVSHLVSNLAAASRSAAFSVGGIGRGDGAAGEPFALEVLDEPNEVHAFPLVPEWISPGSGRGYSRERGGMRGGGG</sequence>
<dbReference type="PANTHER" id="PTHR48081">
    <property type="entry name" value="AB HYDROLASE SUPERFAMILY PROTEIN C4A8.06C"/>
    <property type="match status" value="1"/>
</dbReference>
<keyword evidence="2" id="KW-0472">Membrane</keyword>